<evidence type="ECO:0000256" key="5">
    <source>
        <dbReference type="ARBA" id="ARBA00011956"/>
    </source>
</evidence>
<dbReference type="PROSITE" id="PS00965">
    <property type="entry name" value="PMI_I_1"/>
    <property type="match status" value="1"/>
</dbReference>
<dbReference type="Gene3D" id="2.60.120.10">
    <property type="entry name" value="Jelly Rolls"/>
    <property type="match status" value="2"/>
</dbReference>
<reference evidence="11" key="1">
    <citation type="submission" date="2017-08" db="EMBL/GenBank/DDBJ databases">
        <authorList>
            <person name="Polle J.E."/>
            <person name="Barry K."/>
            <person name="Cushman J."/>
            <person name="Schmutz J."/>
            <person name="Tran D."/>
            <person name="Hathwaick L.T."/>
            <person name="Yim W.C."/>
            <person name="Jenkins J."/>
            <person name="Mckie-Krisberg Z.M."/>
            <person name="Prochnik S."/>
            <person name="Lindquist E."/>
            <person name="Dockter R.B."/>
            <person name="Adam C."/>
            <person name="Molina H."/>
            <person name="Bunkerborg J."/>
            <person name="Jin E."/>
            <person name="Buchheim M."/>
            <person name="Magnuson J."/>
        </authorList>
    </citation>
    <scope>NUCLEOTIDE SEQUENCE</scope>
    <source>
        <strain evidence="11">CCAP 19/18</strain>
    </source>
</reference>
<name>A0ABQ7G2Q6_DUNSA</name>
<dbReference type="CDD" id="cd07011">
    <property type="entry name" value="cupin_PMI_type_I_N"/>
    <property type="match status" value="1"/>
</dbReference>
<organism evidence="11 12">
    <name type="scientific">Dunaliella salina</name>
    <name type="common">Green alga</name>
    <name type="synonym">Protococcus salinus</name>
    <dbReference type="NCBI Taxonomy" id="3046"/>
    <lineage>
        <taxon>Eukaryota</taxon>
        <taxon>Viridiplantae</taxon>
        <taxon>Chlorophyta</taxon>
        <taxon>core chlorophytes</taxon>
        <taxon>Chlorophyceae</taxon>
        <taxon>CS clade</taxon>
        <taxon>Chlamydomonadales</taxon>
        <taxon>Dunaliellaceae</taxon>
        <taxon>Dunaliella</taxon>
    </lineage>
</organism>
<dbReference type="InterPro" id="IPR001250">
    <property type="entry name" value="Man6P_Isoase-1"/>
</dbReference>
<evidence type="ECO:0000256" key="6">
    <source>
        <dbReference type="ARBA" id="ARBA00022723"/>
    </source>
</evidence>
<keyword evidence="6" id="KW-0479">Metal-binding</keyword>
<dbReference type="PIRSF" id="PIRSF001480">
    <property type="entry name" value="Mannose-6-phosphate_isomerase"/>
    <property type="match status" value="1"/>
</dbReference>
<protein>
    <recommendedName>
        <fullName evidence="5">mannose-6-phosphate isomerase</fullName>
        <ecNumber evidence="5">5.3.1.8</ecNumber>
    </recommendedName>
</protein>
<evidence type="ECO:0000256" key="7">
    <source>
        <dbReference type="ARBA" id="ARBA00022833"/>
    </source>
</evidence>
<dbReference type="Pfam" id="PF20512">
    <property type="entry name" value="PMI_typeI_hel"/>
    <property type="match status" value="1"/>
</dbReference>
<dbReference type="EMBL" id="MU070234">
    <property type="protein sequence ID" value="KAF5828881.1"/>
    <property type="molecule type" value="Genomic_DNA"/>
</dbReference>
<comment type="similarity">
    <text evidence="4">Belongs to the mannose-6-phosphate isomerase type 1 family.</text>
</comment>
<dbReference type="PROSITE" id="PS00966">
    <property type="entry name" value="PMI_I_2"/>
    <property type="match status" value="1"/>
</dbReference>
<dbReference type="SUPFAM" id="SSF51182">
    <property type="entry name" value="RmlC-like cupins"/>
    <property type="match status" value="1"/>
</dbReference>
<comment type="caution">
    <text evidence="11">The sequence shown here is derived from an EMBL/GenBank/DDBJ whole genome shotgun (WGS) entry which is preliminary data.</text>
</comment>
<dbReference type="InterPro" id="IPR046457">
    <property type="entry name" value="PMI_typeI_cat"/>
</dbReference>
<dbReference type="InterPro" id="IPR011051">
    <property type="entry name" value="RmlC_Cupin_sf"/>
</dbReference>
<dbReference type="InterPro" id="IPR014710">
    <property type="entry name" value="RmlC-like_jellyroll"/>
</dbReference>
<dbReference type="Proteomes" id="UP000815325">
    <property type="component" value="Unassembled WGS sequence"/>
</dbReference>
<dbReference type="PRINTS" id="PR00714">
    <property type="entry name" value="MAN6PISMRASE"/>
</dbReference>
<evidence type="ECO:0000256" key="1">
    <source>
        <dbReference type="ARBA" id="ARBA00000757"/>
    </source>
</evidence>
<accession>A0ABQ7G2Q6</accession>
<comment type="cofactor">
    <cofactor evidence="2">
        <name>Zn(2+)</name>
        <dbReference type="ChEBI" id="CHEBI:29105"/>
    </cofactor>
</comment>
<dbReference type="InterPro" id="IPR016305">
    <property type="entry name" value="Mannose-6-P_Isomerase"/>
</dbReference>
<evidence type="ECO:0000313" key="11">
    <source>
        <dbReference type="EMBL" id="KAF5828881.1"/>
    </source>
</evidence>
<gene>
    <name evidence="11" type="ORF">DUNSADRAFT_16867</name>
</gene>
<evidence type="ECO:0000259" key="9">
    <source>
        <dbReference type="Pfam" id="PF20511"/>
    </source>
</evidence>
<evidence type="ECO:0000256" key="4">
    <source>
        <dbReference type="ARBA" id="ARBA00010772"/>
    </source>
</evidence>
<dbReference type="PANTHER" id="PTHR10309">
    <property type="entry name" value="MANNOSE-6-PHOSPHATE ISOMERASE"/>
    <property type="match status" value="1"/>
</dbReference>
<evidence type="ECO:0000313" key="12">
    <source>
        <dbReference type="Proteomes" id="UP000815325"/>
    </source>
</evidence>
<keyword evidence="7" id="KW-0862">Zinc</keyword>
<dbReference type="InterPro" id="IPR046458">
    <property type="entry name" value="PMI_typeI_hel"/>
</dbReference>
<evidence type="ECO:0000256" key="8">
    <source>
        <dbReference type="ARBA" id="ARBA00023235"/>
    </source>
</evidence>
<comment type="catalytic activity">
    <reaction evidence="1">
        <text>D-mannose 6-phosphate = D-fructose 6-phosphate</text>
        <dbReference type="Rhea" id="RHEA:12356"/>
        <dbReference type="ChEBI" id="CHEBI:58735"/>
        <dbReference type="ChEBI" id="CHEBI:61527"/>
        <dbReference type="EC" id="5.3.1.8"/>
    </reaction>
</comment>
<proteinExistence type="inferred from homology"/>
<dbReference type="Gene3D" id="1.10.441.10">
    <property type="entry name" value="Phosphomannose Isomerase, domain 2"/>
    <property type="match status" value="1"/>
</dbReference>
<dbReference type="PANTHER" id="PTHR10309:SF0">
    <property type="entry name" value="MANNOSE-6-PHOSPHATE ISOMERASE"/>
    <property type="match status" value="1"/>
</dbReference>
<feature type="domain" description="Phosphomannose isomerase type I helical insertion" evidence="10">
    <location>
        <begin position="84"/>
        <end position="172"/>
    </location>
</feature>
<evidence type="ECO:0000256" key="3">
    <source>
        <dbReference type="ARBA" id="ARBA00004666"/>
    </source>
</evidence>
<dbReference type="InterPro" id="IPR018050">
    <property type="entry name" value="Pmannose_isomerase-type1_CS"/>
</dbReference>
<evidence type="ECO:0000256" key="2">
    <source>
        <dbReference type="ARBA" id="ARBA00001947"/>
    </source>
</evidence>
<dbReference type="NCBIfam" id="TIGR00218">
    <property type="entry name" value="manA"/>
    <property type="match status" value="1"/>
</dbReference>
<evidence type="ECO:0000259" key="10">
    <source>
        <dbReference type="Pfam" id="PF20512"/>
    </source>
</evidence>
<keyword evidence="8" id="KW-0413">Isomerase</keyword>
<dbReference type="Pfam" id="PF20511">
    <property type="entry name" value="PMI_typeI_cat"/>
    <property type="match status" value="1"/>
</dbReference>
<keyword evidence="12" id="KW-1185">Reference proteome</keyword>
<dbReference type="EC" id="5.3.1.8" evidence="5"/>
<comment type="pathway">
    <text evidence="3">Nucleotide-sugar biosynthesis; GDP-alpha-D-mannose biosynthesis; alpha-D-mannose 1-phosphate from D-fructose 6-phosphate: step 1/2.</text>
</comment>
<sequence length="402" mass="41881">MRLTVQVLSVNKALSIQSHPDKQLAEQLHAQHPKLYPDDNHKPEMALAISDGFEALCSFRQPQAIAAQLRKTAPEVVQLLGQGAVEALESSSAQQEPKEALRNAFSALMTANPASISSAIDAIVARLSTQANGSSSGQGNGAAGLDPHESLVLRLNSQYPGGDVGVLASLFLNRVSLNSGQAVYLAANEPHAYLAGEIVEVMASSDNVVRAGLTPKFKDCDVLRNTLTYRPGLPEVLQGTSLPLVEKEEKQGFQVSLYRPPFEEFEVLRVHVAGGSSGVLPPNEGPMIVLVQGGKGSMQASGGSVSKHLCGEELQERVDVARGCVLFVPAGTQLTFTSTPGEEPMLAWVSAVNGIFFQLHGAVHGAGGANPAAAGGGAEALSLQGGVAAVPTSQLQGSSMAN</sequence>
<feature type="domain" description="Phosphomannose isomerase type I catalytic" evidence="9">
    <location>
        <begin position="5"/>
        <end position="61"/>
    </location>
</feature>